<dbReference type="Pfam" id="PF01103">
    <property type="entry name" value="Omp85"/>
    <property type="match status" value="1"/>
</dbReference>
<feature type="domain" description="POTRA" evidence="10">
    <location>
        <begin position="251"/>
        <end position="329"/>
    </location>
</feature>
<accession>A0A6P1GB36</accession>
<dbReference type="NCBIfam" id="TIGR03303">
    <property type="entry name" value="OM_YaeT"/>
    <property type="match status" value="1"/>
</dbReference>
<keyword evidence="7 8" id="KW-0998">Cell outer membrane</keyword>
<evidence type="ECO:0000313" key="11">
    <source>
        <dbReference type="EMBL" id="QHD65585.1"/>
    </source>
</evidence>
<reference evidence="11 12" key="2">
    <citation type="journal article" date="2020" name="MBio">
        <title>Isolation and Molecular Analysis of a Novel Neorickettsia Species That Causes Potomac Horse Fever.</title>
        <authorList>
            <person name="Teymournejad O."/>
            <person name="Lin M."/>
            <person name="Bekebrede H."/>
            <person name="Kamr A."/>
            <person name="Toribio R.E."/>
            <person name="Arroyo L.G."/>
            <person name="Baird J.D."/>
            <person name="Rikihisa Y."/>
        </authorList>
    </citation>
    <scope>NUCLEOTIDE SEQUENCE [LARGE SCALE GENOMIC DNA]</scope>
    <source>
        <strain evidence="11 12">Fin17</strain>
    </source>
</reference>
<keyword evidence="3 8" id="KW-0812">Transmembrane</keyword>
<dbReference type="KEGG" id="nef:GP480_02920"/>
<feature type="domain" description="POTRA" evidence="10">
    <location>
        <begin position="332"/>
        <end position="404"/>
    </location>
</feature>
<dbReference type="AlphaFoldDB" id="A0A6P1GB36"/>
<gene>
    <name evidence="8 11" type="primary">bamA</name>
    <name evidence="11" type="ORF">GP480_02920</name>
</gene>
<evidence type="ECO:0000256" key="9">
    <source>
        <dbReference type="NCBIfam" id="TIGR03303"/>
    </source>
</evidence>
<evidence type="ECO:0000256" key="3">
    <source>
        <dbReference type="ARBA" id="ARBA00022692"/>
    </source>
</evidence>
<name>A0A6P1GB36_9RICK</name>
<comment type="subunit">
    <text evidence="8">Part of the Bam complex.</text>
</comment>
<dbReference type="PROSITE" id="PS51779">
    <property type="entry name" value="POTRA"/>
    <property type="match status" value="5"/>
</dbReference>
<dbReference type="Pfam" id="PF07244">
    <property type="entry name" value="POTRA"/>
    <property type="match status" value="4"/>
</dbReference>
<dbReference type="InterPro" id="IPR034746">
    <property type="entry name" value="POTRA"/>
</dbReference>
<comment type="function">
    <text evidence="8">Part of the outer membrane protein assembly complex, which is involved in assembly and insertion of beta-barrel proteins into the outer membrane.</text>
</comment>
<sequence>MVLLLFLSGFCFADEVVEIRISGNKRVTEATVRGLLHIEVGQDIASDELNAVFKRLTDSRLFSSVELDLTAGILEVRLRENQILRNVVVKGNKLLSRASIDKILVYKKDAVFDVHEFENSVTALKGYYRDSVVAKTAISYKIVPIDENNVDVEVTIKEAKPTVIRAIQFEGNKRYSDRVLKHVIRSRENSVLRLFSTAHYYSREKLEFDKDLLSDFYQGKGYFDYSLESLEEIENEDGVVLVFKLKEGARYSFGRVSIVSEKGEIKVGDLKEKVRIREGTVFNIGAVRENALMLLSVLNKRGYMFVNVVPEYQPDANGRVDLTYHIVSTKKYRIRKINISGNTRTNDTVIRREMLVSENDLYQPSKVADSRRRILNLGFFDEVHIEEHKIDDQNLILEVRVKERPTGTLNLSGGYGSDVGFFGNFSFVENNLFGTSDRLVVDLQRASLGSNYSMEFQRKRIFDTFITAGASIFFKNRNEKANKLYKFSSVGGDGSLGYYLTDDLHLHLGYSLSFDRIFDVDADAPESVKKSAGTKILSVVSYSLFLNKLDNYFVPRYGYGIRFGNRLAGIGGDVKFLRSDVKVGGFASVFDQSAVLSLVVRAGNICGYSGQGVDVANRFFLNEMRGFDNLGIGPRDVDTDDALGGNSFILGTAEVQMPMRLPVELDLKAAFFYEVGTLTGVDVTTEKVYDSHALRSSIGAGLVWNSPFGVLRVDVAKALIEGKKDRVKTVRFGIVSPF</sequence>
<evidence type="ECO:0000256" key="1">
    <source>
        <dbReference type="ARBA" id="ARBA00004370"/>
    </source>
</evidence>
<evidence type="ECO:0000256" key="5">
    <source>
        <dbReference type="ARBA" id="ARBA00022737"/>
    </source>
</evidence>
<dbReference type="PIRSF" id="PIRSF006076">
    <property type="entry name" value="OM_assembly_OMP85"/>
    <property type="match status" value="1"/>
</dbReference>
<evidence type="ECO:0000313" key="12">
    <source>
        <dbReference type="Proteomes" id="UP000464912"/>
    </source>
</evidence>
<comment type="similarity">
    <text evidence="8">Belongs to the BamA family.</text>
</comment>
<evidence type="ECO:0000256" key="7">
    <source>
        <dbReference type="ARBA" id="ARBA00023237"/>
    </source>
</evidence>
<keyword evidence="6 8" id="KW-0472">Membrane</keyword>
<keyword evidence="4 8" id="KW-0732">Signal</keyword>
<keyword evidence="5 8" id="KW-0677">Repeat</keyword>
<dbReference type="PANTHER" id="PTHR12815:SF47">
    <property type="entry name" value="TRANSLOCATION AND ASSEMBLY MODULE SUBUNIT TAMA"/>
    <property type="match status" value="1"/>
</dbReference>
<dbReference type="InterPro" id="IPR000184">
    <property type="entry name" value="Bac_surfAg_D15"/>
</dbReference>
<protein>
    <recommendedName>
        <fullName evidence="8 9">Outer membrane protein assembly factor BamA</fullName>
    </recommendedName>
</protein>
<evidence type="ECO:0000256" key="2">
    <source>
        <dbReference type="ARBA" id="ARBA00022452"/>
    </source>
</evidence>
<dbReference type="GO" id="GO:0051205">
    <property type="term" value="P:protein insertion into membrane"/>
    <property type="evidence" value="ECO:0007669"/>
    <property type="project" value="UniProtKB-UniRule"/>
</dbReference>
<dbReference type="InterPro" id="IPR039910">
    <property type="entry name" value="D15-like"/>
</dbReference>
<dbReference type="HAMAP" id="MF_01430">
    <property type="entry name" value="OM_assembly_BamA"/>
    <property type="match status" value="1"/>
</dbReference>
<dbReference type="PANTHER" id="PTHR12815">
    <property type="entry name" value="SORTING AND ASSEMBLY MACHINERY SAMM50 PROTEIN FAMILY MEMBER"/>
    <property type="match status" value="1"/>
</dbReference>
<dbReference type="GO" id="GO:0043165">
    <property type="term" value="P:Gram-negative-bacterium-type cell outer membrane assembly"/>
    <property type="evidence" value="ECO:0007669"/>
    <property type="project" value="UniProtKB-UniRule"/>
</dbReference>
<organism evidence="11 12">
    <name type="scientific">Neorickettsia findlayensis</name>
    <dbReference type="NCBI Taxonomy" id="2686014"/>
    <lineage>
        <taxon>Bacteria</taxon>
        <taxon>Pseudomonadati</taxon>
        <taxon>Pseudomonadota</taxon>
        <taxon>Alphaproteobacteria</taxon>
        <taxon>Rickettsiales</taxon>
        <taxon>Anaplasmataceae</taxon>
        <taxon>Neorickettsia</taxon>
    </lineage>
</organism>
<feature type="domain" description="POTRA" evidence="10">
    <location>
        <begin position="162"/>
        <end position="248"/>
    </location>
</feature>
<evidence type="ECO:0000256" key="6">
    <source>
        <dbReference type="ARBA" id="ARBA00023136"/>
    </source>
</evidence>
<feature type="domain" description="POTRA" evidence="10">
    <location>
        <begin position="82"/>
        <end position="159"/>
    </location>
</feature>
<evidence type="ECO:0000256" key="4">
    <source>
        <dbReference type="ARBA" id="ARBA00022729"/>
    </source>
</evidence>
<comment type="subcellular location">
    <subcellularLocation>
        <location evidence="8">Cell outer membrane</location>
    </subcellularLocation>
    <subcellularLocation>
        <location evidence="1">Membrane</location>
    </subcellularLocation>
</comment>
<reference evidence="11 12" key="1">
    <citation type="journal article" date="2020" name="MBio">
        <title>Erratum for Teymournejad et al., 'Isolation and Molecular Analysis of a Novel Neorickettsia Species That Causes Potomac Horse Fever'.</title>
        <authorList>
            <person name="Teymournejad O."/>
            <person name="Lin M."/>
            <person name="Bekebrede H."/>
            <person name="Kamr A."/>
            <person name="Toribio R.E."/>
            <person name="Arroyo L.G."/>
            <person name="Baird J.D."/>
            <person name="Rikihisa Y."/>
        </authorList>
    </citation>
    <scope>NUCLEOTIDE SEQUENCE [LARGE SCALE GENOMIC DNA]</scope>
    <source>
        <strain evidence="11 12">Fin17</strain>
    </source>
</reference>
<dbReference type="GO" id="GO:0009279">
    <property type="term" value="C:cell outer membrane"/>
    <property type="evidence" value="ECO:0007669"/>
    <property type="project" value="UniProtKB-SubCell"/>
</dbReference>
<dbReference type="Gene3D" id="3.10.20.310">
    <property type="entry name" value="membrane protein fhac"/>
    <property type="match status" value="5"/>
</dbReference>
<dbReference type="InterPro" id="IPR023707">
    <property type="entry name" value="OM_assembly_BamA"/>
</dbReference>
<dbReference type="InterPro" id="IPR010827">
    <property type="entry name" value="BamA/TamA_POTRA"/>
</dbReference>
<keyword evidence="2 8" id="KW-1134">Transmembrane beta strand</keyword>
<dbReference type="Proteomes" id="UP000464912">
    <property type="component" value="Chromosome"/>
</dbReference>
<dbReference type="EMBL" id="CP047224">
    <property type="protein sequence ID" value="QHD65585.1"/>
    <property type="molecule type" value="Genomic_DNA"/>
</dbReference>
<feature type="domain" description="POTRA" evidence="10">
    <location>
        <begin position="14"/>
        <end position="81"/>
    </location>
</feature>
<evidence type="ECO:0000256" key="8">
    <source>
        <dbReference type="HAMAP-Rule" id="MF_01430"/>
    </source>
</evidence>
<evidence type="ECO:0000259" key="10">
    <source>
        <dbReference type="PROSITE" id="PS51779"/>
    </source>
</evidence>
<dbReference type="Gene3D" id="2.40.160.50">
    <property type="entry name" value="membrane protein fhac: a member of the omp85/tpsb transporter family"/>
    <property type="match status" value="1"/>
</dbReference>
<keyword evidence="12" id="KW-1185">Reference proteome</keyword>
<proteinExistence type="inferred from homology"/>